<dbReference type="PANTHER" id="PTHR43991:SF12">
    <property type="entry name" value="WD REPEAT PROTEIN (AFU_ORTHOLOGUE AFUA_8G05640)"/>
    <property type="match status" value="1"/>
</dbReference>
<dbReference type="InterPro" id="IPR001680">
    <property type="entry name" value="WD40_rpt"/>
</dbReference>
<dbReference type="Proteomes" id="UP000320333">
    <property type="component" value="Unassembled WGS sequence"/>
</dbReference>
<organism evidence="2 3">
    <name type="scientific">Chytriomyces confervae</name>
    <dbReference type="NCBI Taxonomy" id="246404"/>
    <lineage>
        <taxon>Eukaryota</taxon>
        <taxon>Fungi</taxon>
        <taxon>Fungi incertae sedis</taxon>
        <taxon>Chytridiomycota</taxon>
        <taxon>Chytridiomycota incertae sedis</taxon>
        <taxon>Chytridiomycetes</taxon>
        <taxon>Chytridiales</taxon>
        <taxon>Chytriomycetaceae</taxon>
        <taxon>Chytriomyces</taxon>
    </lineage>
</organism>
<proteinExistence type="predicted"/>
<dbReference type="STRING" id="246404.A0A507E4V8"/>
<dbReference type="InterPro" id="IPR036322">
    <property type="entry name" value="WD40_repeat_dom_sf"/>
</dbReference>
<gene>
    <name evidence="2" type="ORF">CcCBS67573_g09142</name>
</gene>
<feature type="repeat" description="WD" evidence="1">
    <location>
        <begin position="261"/>
        <end position="302"/>
    </location>
</feature>
<keyword evidence="3" id="KW-1185">Reference proteome</keyword>
<evidence type="ECO:0000313" key="3">
    <source>
        <dbReference type="Proteomes" id="UP000320333"/>
    </source>
</evidence>
<dbReference type="PROSITE" id="PS50082">
    <property type="entry name" value="WD_REPEATS_2"/>
    <property type="match status" value="1"/>
</dbReference>
<protein>
    <submittedName>
        <fullName evidence="2">Uncharacterized protein</fullName>
    </submittedName>
</protein>
<evidence type="ECO:0000256" key="1">
    <source>
        <dbReference type="PROSITE-ProRule" id="PRU00221"/>
    </source>
</evidence>
<sequence>MRHSDSDTDIAVTPAKMEALLCDVQGINWLEFAPTTRDAFRAQRIASYRNYRNESIPHNEIYKDLHRGRTDASLYSFAYTLTRHPFKCSEYHFQLRNLLYSTTNHSVYYSHNDQIRSWDSITKTSKREMVAPFRLSTISARKEMLFMGAFTGEFCCKRIDSDADSEVDVRTGVITNDAMGITNHVELVDDRNGGPIAVISSNDNKVRLMDMNRLQITNEFGFPWATNCSALSPDKRLICVSGDHTDSSIISADSGDEVFTLKGHIDFSFACAWSPCGRYVATGNQDITTRVYDIRNPSKSLVVLPATMGAIRSLRFTDDGAFLAASEPCDFVHIYDFHGTTQNIPYTNSKLPLASKEQQKEPSVGPLGTDAFRSQTIDFFGEVAGISFTPEDGNMLYIGVSDHRYGSILEFERCRSRSDLFLRDVVL</sequence>
<dbReference type="EMBL" id="QEAP01000731">
    <property type="protein sequence ID" value="TPX58751.1"/>
    <property type="molecule type" value="Genomic_DNA"/>
</dbReference>
<reference evidence="2 3" key="1">
    <citation type="journal article" date="2019" name="Sci. Rep.">
        <title>Comparative genomics of chytrid fungi reveal insights into the obligate biotrophic and pathogenic lifestyle of Synchytrium endobioticum.</title>
        <authorList>
            <person name="van de Vossenberg B.T.L.H."/>
            <person name="Warris S."/>
            <person name="Nguyen H.D.T."/>
            <person name="van Gent-Pelzer M.P.E."/>
            <person name="Joly D.L."/>
            <person name="van de Geest H.C."/>
            <person name="Bonants P.J.M."/>
            <person name="Smith D.S."/>
            <person name="Levesque C.A."/>
            <person name="van der Lee T.A.J."/>
        </authorList>
    </citation>
    <scope>NUCLEOTIDE SEQUENCE [LARGE SCALE GENOMIC DNA]</scope>
    <source>
        <strain evidence="2 3">CBS 675.73</strain>
    </source>
</reference>
<dbReference type="AlphaFoldDB" id="A0A507E4V8"/>
<dbReference type="OrthoDB" id="20669at2759"/>
<dbReference type="PANTHER" id="PTHR43991">
    <property type="entry name" value="WD REPEAT PROTEIN (AFU_ORTHOLOGUE AFUA_8G05640)-RELATED"/>
    <property type="match status" value="1"/>
</dbReference>
<dbReference type="SMART" id="SM00320">
    <property type="entry name" value="WD40"/>
    <property type="match status" value="2"/>
</dbReference>
<evidence type="ECO:0000313" key="2">
    <source>
        <dbReference type="EMBL" id="TPX58751.1"/>
    </source>
</evidence>
<comment type="caution">
    <text evidence="2">The sequence shown here is derived from an EMBL/GenBank/DDBJ whole genome shotgun (WGS) entry which is preliminary data.</text>
</comment>
<name>A0A507E4V8_9FUNG</name>
<keyword evidence="1" id="KW-0853">WD repeat</keyword>
<accession>A0A507E4V8</accession>
<dbReference type="SUPFAM" id="SSF50978">
    <property type="entry name" value="WD40 repeat-like"/>
    <property type="match status" value="1"/>
</dbReference>
<dbReference type="Pfam" id="PF00400">
    <property type="entry name" value="WD40"/>
    <property type="match status" value="1"/>
</dbReference>
<dbReference type="Gene3D" id="2.130.10.10">
    <property type="entry name" value="YVTN repeat-like/Quinoprotein amine dehydrogenase"/>
    <property type="match status" value="1"/>
</dbReference>
<dbReference type="InterPro" id="IPR015943">
    <property type="entry name" value="WD40/YVTN_repeat-like_dom_sf"/>
</dbReference>